<dbReference type="Pfam" id="PF02720">
    <property type="entry name" value="DUF222"/>
    <property type="match status" value="1"/>
</dbReference>
<evidence type="ECO:0000313" key="4">
    <source>
        <dbReference type="Proteomes" id="UP001597417"/>
    </source>
</evidence>
<protein>
    <submittedName>
        <fullName evidence="3">DUF222 domain-containing protein</fullName>
    </submittedName>
</protein>
<dbReference type="EMBL" id="JBHUKR010000021">
    <property type="protein sequence ID" value="MFD2420995.1"/>
    <property type="molecule type" value="Genomic_DNA"/>
</dbReference>
<proteinExistence type="predicted"/>
<keyword evidence="4" id="KW-1185">Reference proteome</keyword>
<feature type="compositionally biased region" description="Basic and acidic residues" evidence="1">
    <location>
        <begin position="428"/>
        <end position="444"/>
    </location>
</feature>
<feature type="region of interest" description="Disordered" evidence="1">
    <location>
        <begin position="380"/>
        <end position="450"/>
    </location>
</feature>
<reference evidence="4" key="1">
    <citation type="journal article" date="2019" name="Int. J. Syst. Evol. Microbiol.">
        <title>The Global Catalogue of Microorganisms (GCM) 10K type strain sequencing project: providing services to taxonomists for standard genome sequencing and annotation.</title>
        <authorList>
            <consortium name="The Broad Institute Genomics Platform"/>
            <consortium name="The Broad Institute Genome Sequencing Center for Infectious Disease"/>
            <person name="Wu L."/>
            <person name="Ma J."/>
        </authorList>
    </citation>
    <scope>NUCLEOTIDE SEQUENCE [LARGE SCALE GENOMIC DNA]</scope>
    <source>
        <strain evidence="4">CGMCC 4.7645</strain>
    </source>
</reference>
<dbReference type="CDD" id="cd00085">
    <property type="entry name" value="HNHc"/>
    <property type="match status" value="1"/>
</dbReference>
<sequence>MTVPDLPTVSRFPDLPDFPGILVTREAMLREMKDVQKLMNRLQARHFEVLARFTRTAEEPATVPQELALALAMGKQAAENQVDLAMALAIRLPRTLEAMRRGDIDGFKAMKIHEPTVILTDEQARQVDAVMATRLNGKDPAGLRRSTNLAMARIDPEAHAERCYARRAQRKVELIPSDDGMVRLCGDLPAEVGTAAYTRIDREARRLRRRDKTKTLDQHRADVYAELLLTDNRGVYVGPRAEVYVYVDVMTWLGLDDQPAEMAGHGVIPAWLARRIAYGDNSTVRRLLTDPETGQLVSVGRNAYRPPKDLARLIHVRDRECRFPGCHRPAQVCDIDHGEEWVADQGETADENLIALCRRHHRLKRQPGWSFHLDRASGRLTVTTPTGDQYTGDSPPLHDPRTPEPDEDSSIVDPGMTGDPASDNVASDGHDTDDAHPRTDHPGPDEPPSF</sequence>
<dbReference type="RefSeq" id="WP_378269340.1">
    <property type="nucleotide sequence ID" value="NZ_JBHUKR010000021.1"/>
</dbReference>
<organism evidence="3 4">
    <name type="scientific">Amycolatopsis pigmentata</name>
    <dbReference type="NCBI Taxonomy" id="450801"/>
    <lineage>
        <taxon>Bacteria</taxon>
        <taxon>Bacillati</taxon>
        <taxon>Actinomycetota</taxon>
        <taxon>Actinomycetes</taxon>
        <taxon>Pseudonocardiales</taxon>
        <taxon>Pseudonocardiaceae</taxon>
        <taxon>Amycolatopsis</taxon>
    </lineage>
</organism>
<evidence type="ECO:0000313" key="3">
    <source>
        <dbReference type="EMBL" id="MFD2420995.1"/>
    </source>
</evidence>
<dbReference type="InterPro" id="IPR003870">
    <property type="entry name" value="DUF222"/>
</dbReference>
<feature type="compositionally biased region" description="Polar residues" evidence="1">
    <location>
        <begin position="380"/>
        <end position="392"/>
    </location>
</feature>
<accession>A0ABW5G212</accession>
<gene>
    <name evidence="3" type="ORF">ACFSXZ_32175</name>
</gene>
<evidence type="ECO:0000259" key="2">
    <source>
        <dbReference type="Pfam" id="PF02720"/>
    </source>
</evidence>
<feature type="domain" description="DUF222" evidence="2">
    <location>
        <begin position="32"/>
        <end position="318"/>
    </location>
</feature>
<dbReference type="InterPro" id="IPR003615">
    <property type="entry name" value="HNH_nuc"/>
</dbReference>
<name>A0ABW5G212_9PSEU</name>
<comment type="caution">
    <text evidence="3">The sequence shown here is derived from an EMBL/GenBank/DDBJ whole genome shotgun (WGS) entry which is preliminary data.</text>
</comment>
<evidence type="ECO:0000256" key="1">
    <source>
        <dbReference type="SAM" id="MobiDB-lite"/>
    </source>
</evidence>
<dbReference type="Proteomes" id="UP001597417">
    <property type="component" value="Unassembled WGS sequence"/>
</dbReference>